<keyword evidence="3" id="KW-1185">Reference proteome</keyword>
<keyword evidence="1" id="KW-0472">Membrane</keyword>
<gene>
    <name evidence="2" type="ORF">DERYTH_LOCUS16593</name>
</gene>
<feature type="non-terminal residue" evidence="2">
    <location>
        <position position="67"/>
    </location>
</feature>
<keyword evidence="1" id="KW-0812">Transmembrane</keyword>
<sequence>MLINYTTIPHASGNQLNHIVACHFTYVAGAIATRWDLMPSLLVASILVADVIVIGASLEYGLVHLIK</sequence>
<evidence type="ECO:0000313" key="2">
    <source>
        <dbReference type="EMBL" id="CAG8747758.1"/>
    </source>
</evidence>
<dbReference type="EMBL" id="CAJVPY010014684">
    <property type="protein sequence ID" value="CAG8747758.1"/>
    <property type="molecule type" value="Genomic_DNA"/>
</dbReference>
<evidence type="ECO:0000256" key="1">
    <source>
        <dbReference type="SAM" id="Phobius"/>
    </source>
</evidence>
<organism evidence="2 3">
    <name type="scientific">Dentiscutata erythropus</name>
    <dbReference type="NCBI Taxonomy" id="1348616"/>
    <lineage>
        <taxon>Eukaryota</taxon>
        <taxon>Fungi</taxon>
        <taxon>Fungi incertae sedis</taxon>
        <taxon>Mucoromycota</taxon>
        <taxon>Glomeromycotina</taxon>
        <taxon>Glomeromycetes</taxon>
        <taxon>Diversisporales</taxon>
        <taxon>Gigasporaceae</taxon>
        <taxon>Dentiscutata</taxon>
    </lineage>
</organism>
<dbReference type="Proteomes" id="UP000789405">
    <property type="component" value="Unassembled WGS sequence"/>
</dbReference>
<protein>
    <submittedName>
        <fullName evidence="2">25969_t:CDS:1</fullName>
    </submittedName>
</protein>
<comment type="caution">
    <text evidence="2">The sequence shown here is derived from an EMBL/GenBank/DDBJ whole genome shotgun (WGS) entry which is preliminary data.</text>
</comment>
<accession>A0A9N9NNM3</accession>
<dbReference type="AlphaFoldDB" id="A0A9N9NNM3"/>
<evidence type="ECO:0000313" key="3">
    <source>
        <dbReference type="Proteomes" id="UP000789405"/>
    </source>
</evidence>
<proteinExistence type="predicted"/>
<feature type="transmembrane region" description="Helical" evidence="1">
    <location>
        <begin position="41"/>
        <end position="63"/>
    </location>
</feature>
<keyword evidence="1" id="KW-1133">Transmembrane helix</keyword>
<name>A0A9N9NNM3_9GLOM</name>
<reference evidence="2" key="1">
    <citation type="submission" date="2021-06" db="EMBL/GenBank/DDBJ databases">
        <authorList>
            <person name="Kallberg Y."/>
            <person name="Tangrot J."/>
            <person name="Rosling A."/>
        </authorList>
    </citation>
    <scope>NUCLEOTIDE SEQUENCE</scope>
    <source>
        <strain evidence="2">MA453B</strain>
    </source>
</reference>